<dbReference type="AlphaFoldDB" id="A0A2T8HYK4"/>
<reference evidence="2 3" key="1">
    <citation type="submission" date="2018-04" db="EMBL/GenBank/DDBJ databases">
        <title>Pararhodobacter oceanense sp. nov., isolated from marine intertidal sediment.</title>
        <authorList>
            <person name="Wang X.-L."/>
            <person name="Du Z.-J."/>
        </authorList>
    </citation>
    <scope>NUCLEOTIDE SEQUENCE [LARGE SCALE GENOMIC DNA]</scope>
    <source>
        <strain evidence="2 3">AM505</strain>
    </source>
</reference>
<name>A0A2T8HYK4_9RHOB</name>
<dbReference type="OrthoDB" id="9797912at2"/>
<feature type="chain" id="PRO_5015401497" evidence="1">
    <location>
        <begin position="27"/>
        <end position="200"/>
    </location>
</feature>
<evidence type="ECO:0000313" key="2">
    <source>
        <dbReference type="EMBL" id="PVH30520.1"/>
    </source>
</evidence>
<organism evidence="2 3">
    <name type="scientific">Pararhodobacter oceanensis</name>
    <dbReference type="NCBI Taxonomy" id="2172121"/>
    <lineage>
        <taxon>Bacteria</taxon>
        <taxon>Pseudomonadati</taxon>
        <taxon>Pseudomonadota</taxon>
        <taxon>Alphaproteobacteria</taxon>
        <taxon>Rhodobacterales</taxon>
        <taxon>Paracoccaceae</taxon>
        <taxon>Pararhodobacter</taxon>
    </lineage>
</organism>
<dbReference type="InterPro" id="IPR010642">
    <property type="entry name" value="Invasion_prot_B"/>
</dbReference>
<evidence type="ECO:0000313" key="3">
    <source>
        <dbReference type="Proteomes" id="UP000245911"/>
    </source>
</evidence>
<dbReference type="Gene3D" id="2.60.40.1880">
    <property type="entry name" value="Invasion associated locus B (IalB) protein"/>
    <property type="match status" value="1"/>
</dbReference>
<protein>
    <submittedName>
        <fullName evidence="2">Invasion associated locus B family protein</fullName>
    </submittedName>
</protein>
<gene>
    <name evidence="2" type="ORF">DDE20_03015</name>
</gene>
<dbReference type="Pfam" id="PF06776">
    <property type="entry name" value="IalB"/>
    <property type="match status" value="1"/>
</dbReference>
<sequence>MRVMTFRSALPSAVFCLALSAMPALAQEAEADAATQAPQPGQPYSVSTHNDWEVVCSIVDEAGTEACELYQLLLDESETPIAEISVSALPFGSEFAAGITATTPLETFLPTGMGWRIGNAEEMRIEPFRVCTVVGCVVRMGMTAEEVDAMKAGATATVTIAPFVAIDQPIEISVSLSGFTAGYEALQTRMSEAAVRQREN</sequence>
<dbReference type="Proteomes" id="UP000245911">
    <property type="component" value="Unassembled WGS sequence"/>
</dbReference>
<accession>A0A2T8HYK4</accession>
<evidence type="ECO:0000256" key="1">
    <source>
        <dbReference type="SAM" id="SignalP"/>
    </source>
</evidence>
<keyword evidence="3" id="KW-1185">Reference proteome</keyword>
<dbReference type="InterPro" id="IPR038696">
    <property type="entry name" value="IalB_sf"/>
</dbReference>
<keyword evidence="1" id="KW-0732">Signal</keyword>
<proteinExistence type="predicted"/>
<feature type="signal peptide" evidence="1">
    <location>
        <begin position="1"/>
        <end position="26"/>
    </location>
</feature>
<comment type="caution">
    <text evidence="2">The sequence shown here is derived from an EMBL/GenBank/DDBJ whole genome shotgun (WGS) entry which is preliminary data.</text>
</comment>
<dbReference type="EMBL" id="QDKM01000001">
    <property type="protein sequence ID" value="PVH30520.1"/>
    <property type="molecule type" value="Genomic_DNA"/>
</dbReference>